<organism evidence="1">
    <name type="scientific">Roseihalotalea indica</name>
    <dbReference type="NCBI Taxonomy" id="2867963"/>
    <lineage>
        <taxon>Bacteria</taxon>
        <taxon>Pseudomonadati</taxon>
        <taxon>Bacteroidota</taxon>
        <taxon>Cytophagia</taxon>
        <taxon>Cytophagales</taxon>
        <taxon>Catalimonadaceae</taxon>
        <taxon>Roseihalotalea</taxon>
    </lineage>
</organism>
<protein>
    <submittedName>
        <fullName evidence="1">Type I restriction enzyme HsdR N-terminal domain-containing protein</fullName>
    </submittedName>
</protein>
<dbReference type="Gene3D" id="3.90.1570.30">
    <property type="match status" value="1"/>
</dbReference>
<accession>A0AA49JCS6</accession>
<gene>
    <name evidence="1" type="ORF">K4G66_26570</name>
</gene>
<dbReference type="AlphaFoldDB" id="A0AA49JCS6"/>
<reference evidence="1" key="1">
    <citation type="journal article" date="2023" name="Comput. Struct. Biotechnol. J.">
        <title>Discovery of a novel marine Bacteroidetes with a rich repertoire of carbohydrate-active enzymes.</title>
        <authorList>
            <person name="Chen B."/>
            <person name="Liu G."/>
            <person name="Chen Q."/>
            <person name="Wang H."/>
            <person name="Liu L."/>
            <person name="Tang K."/>
        </authorList>
    </citation>
    <scope>NUCLEOTIDE SEQUENCE</scope>
    <source>
        <strain evidence="1">TK19036</strain>
    </source>
</reference>
<sequence length="529" mass="62136">MELTILDQKFINDWQSQDFTNWKESDIREDFIAPLLRLLGYAKGTVNDILREENLKLSKPYHRIGRKQVAIDYVPTLKLKKFWIIEAKPGSPKEMSFDDYLQAHLYANHPEMQVRYIVMCNGWEIRVYDAFLSEGWDDYIHRATKDDCQETFPEIKNFLHQKTLGKALRSQILATIKESLLIEIDENEAESLKKEVVRMYYDALPRIRENAKELKMAAWEQREREDNELLSKLSFEELLELFKSPTNIAPHVSERMVKKFQDADQEGVEKLLDKVCTTYRSSVGSSVRVHMVHVLCRLMEQNIQVKSSSYTESVEASLHELVTANMKYWYFDELGNKENQVNYALCHLDNTCIRVAYKICNRSLMGPLTEILIAKKKTLSTEDFIKESPSVAQDMVGAFNMVNRLFWNKFSGGDVKQIWDIIWGLEEFEEVIDKIPMKSFPNNDGLFYRLDLYGKKLDMLSLGTWDYLSRFKERITLNPDLVNIVKLTREEVLEKMPQPLPKPEHWKKPDESLIRLMEELITKISDKRR</sequence>
<proteinExistence type="predicted"/>
<reference evidence="1" key="2">
    <citation type="journal article" date="2024" name="Antonie Van Leeuwenhoek">
        <title>Roseihalotalea indica gen. nov., sp. nov., a halophilic Bacteroidetes from mesopelagic Southwest Indian Ocean with higher carbohydrate metabolic potential.</title>
        <authorList>
            <person name="Chen B."/>
            <person name="Zhang M."/>
            <person name="Lin D."/>
            <person name="Ye J."/>
            <person name="Tang K."/>
        </authorList>
    </citation>
    <scope>NUCLEOTIDE SEQUENCE</scope>
    <source>
        <strain evidence="1">TK19036</strain>
    </source>
</reference>
<evidence type="ECO:0000313" key="1">
    <source>
        <dbReference type="EMBL" id="WKN35933.1"/>
    </source>
</evidence>
<dbReference type="EMBL" id="CP120682">
    <property type="protein sequence ID" value="WKN35933.1"/>
    <property type="molecule type" value="Genomic_DNA"/>
</dbReference>
<name>A0AA49JCS6_9BACT</name>